<dbReference type="PROSITE" id="PS51318">
    <property type="entry name" value="TAT"/>
    <property type="match status" value="1"/>
</dbReference>
<dbReference type="PANTHER" id="PTHR41247">
    <property type="entry name" value="HTH-TYPE TRANSCRIPTIONAL REPRESSOR YCNK"/>
    <property type="match status" value="1"/>
</dbReference>
<protein>
    <submittedName>
        <fullName evidence="1">NosL family protein</fullName>
    </submittedName>
</protein>
<dbReference type="Pfam" id="PF05573">
    <property type="entry name" value="NosL"/>
    <property type="match status" value="1"/>
</dbReference>
<dbReference type="PANTHER" id="PTHR41247:SF1">
    <property type="entry name" value="HTH-TYPE TRANSCRIPTIONAL REPRESSOR YCNK"/>
    <property type="match status" value="1"/>
</dbReference>
<organism evidence="1 2">
    <name type="scientific">Halorubrum distributum</name>
    <dbReference type="NCBI Taxonomy" id="29283"/>
    <lineage>
        <taxon>Archaea</taxon>
        <taxon>Methanobacteriati</taxon>
        <taxon>Methanobacteriota</taxon>
        <taxon>Stenosarchaea group</taxon>
        <taxon>Halobacteria</taxon>
        <taxon>Halobacteriales</taxon>
        <taxon>Haloferacaceae</taxon>
        <taxon>Halorubrum</taxon>
        <taxon>Halorubrum distributum group</taxon>
    </lineage>
</organism>
<gene>
    <name evidence="1" type="ORF">GLW36_05185</name>
</gene>
<evidence type="ECO:0000313" key="2">
    <source>
        <dbReference type="Proteomes" id="UP000460194"/>
    </source>
</evidence>
<dbReference type="InterPro" id="IPR006311">
    <property type="entry name" value="TAT_signal"/>
</dbReference>
<comment type="caution">
    <text evidence="1">The sequence shown here is derived from an EMBL/GenBank/DDBJ whole genome shotgun (WGS) entry which is preliminary data.</text>
</comment>
<sequence>MCHHMRSAERRTDYARRAFLRGLAAAATVGATAGCLGDDPEPAQTEPPDPVSLGGGKACDACGMVIADHGGPSGQVFYAGDHPPDRDGPAWYDSLAELVIERDAAVDRDREPIGTYVTDYAAVDYEIRETAGDRIISSHVAPDAFVRWAEAAYAVETGVVGAMGPDLLPFSDRGAAESFVEAEGGRLVEADAVTADLVSSL</sequence>
<reference evidence="1 2" key="1">
    <citation type="submission" date="2019-11" db="EMBL/GenBank/DDBJ databases">
        <title>Genome sequences of 17 halophilic strains isolated from different environments.</title>
        <authorList>
            <person name="Furrow R.E."/>
        </authorList>
    </citation>
    <scope>NUCLEOTIDE SEQUENCE [LARGE SCALE GENOMIC DNA]</scope>
    <source>
        <strain evidence="1 2">22517_05_Cabo</strain>
    </source>
</reference>
<dbReference type="InterPro" id="IPR008719">
    <property type="entry name" value="N2O_reductase_NosL"/>
</dbReference>
<evidence type="ECO:0000313" key="1">
    <source>
        <dbReference type="EMBL" id="MYL16045.1"/>
    </source>
</evidence>
<dbReference type="AlphaFoldDB" id="A0A6B1ILM6"/>
<dbReference type="PROSITE" id="PS51257">
    <property type="entry name" value="PROKAR_LIPOPROTEIN"/>
    <property type="match status" value="1"/>
</dbReference>
<dbReference type="EMBL" id="WMEO01000005">
    <property type="protein sequence ID" value="MYL16045.1"/>
    <property type="molecule type" value="Genomic_DNA"/>
</dbReference>
<dbReference type="Proteomes" id="UP000460194">
    <property type="component" value="Unassembled WGS sequence"/>
</dbReference>
<dbReference type="SUPFAM" id="SSF160387">
    <property type="entry name" value="NosL/MerB-like"/>
    <property type="match status" value="1"/>
</dbReference>
<proteinExistence type="predicted"/>
<name>A0A6B1ILM6_9EURY</name>
<dbReference type="Gene3D" id="3.30.70.2050">
    <property type="match status" value="1"/>
</dbReference>
<accession>A0A6B1ILM6</accession>